<keyword evidence="3" id="KW-1185">Reference proteome</keyword>
<dbReference type="EMBL" id="JBHTIU010000085">
    <property type="protein sequence ID" value="MFD0871585.1"/>
    <property type="molecule type" value="Genomic_DNA"/>
</dbReference>
<dbReference type="InterPro" id="IPR017946">
    <property type="entry name" value="PLC-like_Pdiesterase_TIM-brl"/>
</dbReference>
<name>A0ABW3DED9_9BACL</name>
<accession>A0ABW3DED9</accession>
<dbReference type="SUPFAM" id="SSF51695">
    <property type="entry name" value="PLC-like phosphodiesterases"/>
    <property type="match status" value="1"/>
</dbReference>
<dbReference type="CDD" id="cd08566">
    <property type="entry name" value="GDPD_AtGDE_like"/>
    <property type="match status" value="1"/>
</dbReference>
<evidence type="ECO:0000259" key="1">
    <source>
        <dbReference type="PROSITE" id="PS51704"/>
    </source>
</evidence>
<evidence type="ECO:0000313" key="3">
    <source>
        <dbReference type="Proteomes" id="UP001597120"/>
    </source>
</evidence>
<protein>
    <submittedName>
        <fullName evidence="2">Glycerophosphodiester phosphodiesterase</fullName>
    </submittedName>
</protein>
<sequence>MGKEGNTIYWQAHRGGGAYEAPDNTMAAIRYAWELGGIPEVDVRSTRDGVIICLHDATLERTTNAPDEINTLPASQLTFEEIRAWDAGIKFDEKFAGEKVPSLEEMFREMQGHPERMAYLDLKEVDLQQLGAMIDQYGVNKQVIFTHNVQENCKKMKQITQGVKSMQWVGGSPDKIRATFADVLASGFEGLDQVQIHLRSQEGASDWPYVVDREFLQYALDETRKAGVDLEVLPFEIEGGAIHSLLDLGIRWYATDEPARFLQCINEWKAQQ</sequence>
<organism evidence="2 3">
    <name type="scientific">Paenibacillus residui</name>
    <dbReference type="NCBI Taxonomy" id="629724"/>
    <lineage>
        <taxon>Bacteria</taxon>
        <taxon>Bacillati</taxon>
        <taxon>Bacillota</taxon>
        <taxon>Bacilli</taxon>
        <taxon>Bacillales</taxon>
        <taxon>Paenibacillaceae</taxon>
        <taxon>Paenibacillus</taxon>
    </lineage>
</organism>
<dbReference type="RefSeq" id="WP_379290716.1">
    <property type="nucleotide sequence ID" value="NZ_JBHTIU010000085.1"/>
</dbReference>
<gene>
    <name evidence="2" type="ORF">ACFQ03_20810</name>
</gene>
<dbReference type="Proteomes" id="UP001597120">
    <property type="component" value="Unassembled WGS sequence"/>
</dbReference>
<dbReference type="PROSITE" id="PS51704">
    <property type="entry name" value="GP_PDE"/>
    <property type="match status" value="1"/>
</dbReference>
<reference evidence="3" key="1">
    <citation type="journal article" date="2019" name="Int. J. Syst. Evol. Microbiol.">
        <title>The Global Catalogue of Microorganisms (GCM) 10K type strain sequencing project: providing services to taxonomists for standard genome sequencing and annotation.</title>
        <authorList>
            <consortium name="The Broad Institute Genomics Platform"/>
            <consortium name="The Broad Institute Genome Sequencing Center for Infectious Disease"/>
            <person name="Wu L."/>
            <person name="Ma J."/>
        </authorList>
    </citation>
    <scope>NUCLEOTIDE SEQUENCE [LARGE SCALE GENOMIC DNA]</scope>
    <source>
        <strain evidence="3">CCUG 57263</strain>
    </source>
</reference>
<dbReference type="Pfam" id="PF03009">
    <property type="entry name" value="GDPD"/>
    <property type="match status" value="1"/>
</dbReference>
<dbReference type="Gene3D" id="3.20.20.190">
    <property type="entry name" value="Phosphatidylinositol (PI) phosphodiesterase"/>
    <property type="match status" value="1"/>
</dbReference>
<feature type="domain" description="GP-PDE" evidence="1">
    <location>
        <begin position="8"/>
        <end position="272"/>
    </location>
</feature>
<comment type="caution">
    <text evidence="2">The sequence shown here is derived from an EMBL/GenBank/DDBJ whole genome shotgun (WGS) entry which is preliminary data.</text>
</comment>
<dbReference type="PANTHER" id="PTHR46211">
    <property type="entry name" value="GLYCEROPHOSPHORYL DIESTER PHOSPHODIESTERASE"/>
    <property type="match status" value="1"/>
</dbReference>
<dbReference type="PANTHER" id="PTHR46211:SF1">
    <property type="entry name" value="GLYCEROPHOSPHODIESTER PHOSPHODIESTERASE, CYTOPLASMIC"/>
    <property type="match status" value="1"/>
</dbReference>
<evidence type="ECO:0000313" key="2">
    <source>
        <dbReference type="EMBL" id="MFD0871585.1"/>
    </source>
</evidence>
<dbReference type="InterPro" id="IPR030395">
    <property type="entry name" value="GP_PDE_dom"/>
</dbReference>
<proteinExistence type="predicted"/>